<keyword evidence="2" id="KW-0456">Lyase</keyword>
<dbReference type="SUPFAM" id="SSF49899">
    <property type="entry name" value="Concanavalin A-like lectins/glucanases"/>
    <property type="match status" value="1"/>
</dbReference>
<dbReference type="Proteomes" id="UP001500736">
    <property type="component" value="Unassembled WGS sequence"/>
</dbReference>
<dbReference type="Pfam" id="PF08787">
    <property type="entry name" value="Alginate_lyase2"/>
    <property type="match status" value="1"/>
</dbReference>
<evidence type="ECO:0000259" key="1">
    <source>
        <dbReference type="Pfam" id="PF08787"/>
    </source>
</evidence>
<accession>A0ABN1JGS4</accession>
<reference evidence="2 3" key="1">
    <citation type="journal article" date="2019" name="Int. J. Syst. Evol. Microbiol.">
        <title>The Global Catalogue of Microorganisms (GCM) 10K type strain sequencing project: providing services to taxonomists for standard genome sequencing and annotation.</title>
        <authorList>
            <consortium name="The Broad Institute Genomics Platform"/>
            <consortium name="The Broad Institute Genome Sequencing Center for Infectious Disease"/>
            <person name="Wu L."/>
            <person name="Ma J."/>
        </authorList>
    </citation>
    <scope>NUCLEOTIDE SEQUENCE [LARGE SCALE GENOMIC DNA]</scope>
    <source>
        <strain evidence="2 3">JCM 15976</strain>
    </source>
</reference>
<dbReference type="Gene3D" id="2.60.120.200">
    <property type="match status" value="1"/>
</dbReference>
<keyword evidence="3" id="KW-1185">Reference proteome</keyword>
<proteinExistence type="predicted"/>
<evidence type="ECO:0000313" key="2">
    <source>
        <dbReference type="EMBL" id="GAA0739519.1"/>
    </source>
</evidence>
<comment type="caution">
    <text evidence="2">The sequence shown here is derived from an EMBL/GenBank/DDBJ whole genome shotgun (WGS) entry which is preliminary data.</text>
</comment>
<dbReference type="EMBL" id="BAAAGF010000001">
    <property type="protein sequence ID" value="GAA0739519.1"/>
    <property type="molecule type" value="Genomic_DNA"/>
</dbReference>
<protein>
    <submittedName>
        <fullName evidence="2">Polysaccharide lyase family 7 protein</fullName>
    </submittedName>
</protein>
<evidence type="ECO:0000313" key="3">
    <source>
        <dbReference type="Proteomes" id="UP001500736"/>
    </source>
</evidence>
<dbReference type="InterPro" id="IPR014895">
    <property type="entry name" value="Alginate_lyase_2"/>
</dbReference>
<feature type="domain" description="Alginate lyase 2" evidence="1">
    <location>
        <begin position="40"/>
        <end position="291"/>
    </location>
</feature>
<organism evidence="2 3">
    <name type="scientific">Gaetbulibacter jejuensis</name>
    <dbReference type="NCBI Taxonomy" id="584607"/>
    <lineage>
        <taxon>Bacteria</taxon>
        <taxon>Pseudomonadati</taxon>
        <taxon>Bacteroidota</taxon>
        <taxon>Flavobacteriia</taxon>
        <taxon>Flavobacteriales</taxon>
        <taxon>Flavobacteriaceae</taxon>
        <taxon>Gaetbulibacter</taxon>
    </lineage>
</organism>
<name>A0ABN1JGS4_9FLAO</name>
<dbReference type="GO" id="GO:0016829">
    <property type="term" value="F:lyase activity"/>
    <property type="evidence" value="ECO:0007669"/>
    <property type="project" value="UniProtKB-KW"/>
</dbReference>
<gene>
    <name evidence="2" type="ORF">GCM10009431_08660</name>
</gene>
<dbReference type="InterPro" id="IPR013320">
    <property type="entry name" value="ConA-like_dom_sf"/>
</dbReference>
<sequence>MINFSFSQEKLIKEEVATKEVETTKKKKKRKKKKVKLPEIDLSHWKVTLPVTNNEGKPLEISPPEILDFANIEAAKPYMYIDSTKGAIVFHAMPTNSKTRNTKYTRSELREQMIPGDNNTNWTFEQGAKMKGKISMEDVSRDSDGKYHKVIIMQIHGRLTNEQRDLIGQDDNNAPPILKIYWQNGKIRVKTKVLKNINALGDALLYEEAWDDDEGFNFKQEVGFRKFTLEVNVSDGKMVVVLNNSEYKVYENIHMKKWGIFENYFKAGNYFQSRDEGSFAKVNFYSLEVTH</sequence>